<keyword evidence="8 10" id="KW-0139">CF(1)</keyword>
<dbReference type="CDD" id="cd12151">
    <property type="entry name" value="F1-ATPase_gamma"/>
    <property type="match status" value="1"/>
</dbReference>
<comment type="caution">
    <text evidence="11">The sequence shown here is derived from an EMBL/GenBank/DDBJ whole genome shotgun (WGS) entry which is preliminary data.</text>
</comment>
<keyword evidence="6 10" id="KW-0406">Ion transport</keyword>
<dbReference type="Gene3D" id="3.40.1380.10">
    <property type="match status" value="1"/>
</dbReference>
<evidence type="ECO:0000256" key="5">
    <source>
        <dbReference type="ARBA" id="ARBA00022781"/>
    </source>
</evidence>
<keyword evidence="4 10" id="KW-0813">Transport</keyword>
<comment type="similarity">
    <text evidence="3 10">Belongs to the ATPase gamma chain family.</text>
</comment>
<dbReference type="PRINTS" id="PR00126">
    <property type="entry name" value="ATPASEGAMMA"/>
</dbReference>
<dbReference type="Gene3D" id="1.10.287.80">
    <property type="entry name" value="ATP synthase, gamma subunit, helix hairpin domain"/>
    <property type="match status" value="1"/>
</dbReference>
<evidence type="ECO:0000256" key="3">
    <source>
        <dbReference type="ARBA" id="ARBA00007681"/>
    </source>
</evidence>
<dbReference type="HAMAP" id="MF_00815">
    <property type="entry name" value="ATP_synth_gamma_bact"/>
    <property type="match status" value="1"/>
</dbReference>
<dbReference type="EMBL" id="LCFP01000001">
    <property type="protein sequence ID" value="KKS98508.1"/>
    <property type="molecule type" value="Genomic_DNA"/>
</dbReference>
<name>A0A0G1GI91_9BACT</name>
<keyword evidence="7 10" id="KW-0472">Membrane</keyword>
<dbReference type="GO" id="GO:0046933">
    <property type="term" value="F:proton-transporting ATP synthase activity, rotational mechanism"/>
    <property type="evidence" value="ECO:0007669"/>
    <property type="project" value="UniProtKB-UniRule"/>
</dbReference>
<evidence type="ECO:0000256" key="10">
    <source>
        <dbReference type="HAMAP-Rule" id="MF_00815"/>
    </source>
</evidence>
<dbReference type="InterPro" id="IPR035968">
    <property type="entry name" value="ATP_synth_F1_ATPase_gsu"/>
</dbReference>
<dbReference type="AlphaFoldDB" id="A0A0G1GI91"/>
<keyword evidence="9 10" id="KW-0066">ATP synthesis</keyword>
<dbReference type="InterPro" id="IPR000131">
    <property type="entry name" value="ATP_synth_F1_gsu"/>
</dbReference>
<gene>
    <name evidence="10 11" type="primary">atpG</name>
    <name evidence="11" type="ORF">UV73_C0001G0029</name>
</gene>
<evidence type="ECO:0000313" key="12">
    <source>
        <dbReference type="Proteomes" id="UP000034894"/>
    </source>
</evidence>
<comment type="subunit">
    <text evidence="10">F-type ATPases have 2 components, CF(1) - the catalytic core - and CF(0) - the membrane proton channel. CF(1) has five subunits: alpha(3), beta(3), gamma(1), delta(1), epsilon(1). CF(0) has three main subunits: a, b and c.</text>
</comment>
<organism evidence="11 12">
    <name type="scientific">Candidatus Gottesmanbacteria bacterium GW2011_GWA2_43_14</name>
    <dbReference type="NCBI Taxonomy" id="1618443"/>
    <lineage>
        <taxon>Bacteria</taxon>
        <taxon>Candidatus Gottesmaniibacteriota</taxon>
    </lineage>
</organism>
<protein>
    <recommendedName>
        <fullName evidence="10">ATP synthase gamma chain</fullName>
    </recommendedName>
    <alternativeName>
        <fullName evidence="10">ATP synthase F1 sector gamma subunit</fullName>
    </alternativeName>
    <alternativeName>
        <fullName evidence="10">F-ATPase gamma subunit</fullName>
    </alternativeName>
</protein>
<dbReference type="SUPFAM" id="SSF52943">
    <property type="entry name" value="ATP synthase (F1-ATPase), gamma subunit"/>
    <property type="match status" value="1"/>
</dbReference>
<evidence type="ECO:0000256" key="1">
    <source>
        <dbReference type="ARBA" id="ARBA00003456"/>
    </source>
</evidence>
<dbReference type="GO" id="GO:0016787">
    <property type="term" value="F:hydrolase activity"/>
    <property type="evidence" value="ECO:0007669"/>
    <property type="project" value="UniProtKB-KW"/>
</dbReference>
<comment type="function">
    <text evidence="1 10">Produces ATP from ADP in the presence of a proton gradient across the membrane. The gamma chain is believed to be important in regulating ATPase activity and the flow of protons through the CF(0) complex.</text>
</comment>
<keyword evidence="11" id="KW-0378">Hydrolase</keyword>
<keyword evidence="10" id="KW-1003">Cell membrane</keyword>
<dbReference type="GO" id="GO:0005524">
    <property type="term" value="F:ATP binding"/>
    <property type="evidence" value="ECO:0007669"/>
    <property type="project" value="UniProtKB-UniRule"/>
</dbReference>
<evidence type="ECO:0000256" key="6">
    <source>
        <dbReference type="ARBA" id="ARBA00023065"/>
    </source>
</evidence>
<dbReference type="Pfam" id="PF00231">
    <property type="entry name" value="ATP-synt"/>
    <property type="match status" value="1"/>
</dbReference>
<dbReference type="PANTHER" id="PTHR11693:SF22">
    <property type="entry name" value="ATP SYNTHASE SUBUNIT GAMMA, MITOCHONDRIAL"/>
    <property type="match status" value="1"/>
</dbReference>
<comment type="subcellular location">
    <subcellularLocation>
        <location evidence="10">Cell membrane</location>
        <topology evidence="10">Peripheral membrane protein</topology>
    </subcellularLocation>
    <subcellularLocation>
        <location evidence="2">Membrane</location>
        <topology evidence="2">Peripheral membrane protein</topology>
    </subcellularLocation>
</comment>
<evidence type="ECO:0000256" key="8">
    <source>
        <dbReference type="ARBA" id="ARBA00023196"/>
    </source>
</evidence>
<evidence type="ECO:0000256" key="4">
    <source>
        <dbReference type="ARBA" id="ARBA00022448"/>
    </source>
</evidence>
<dbReference type="PANTHER" id="PTHR11693">
    <property type="entry name" value="ATP SYNTHASE GAMMA CHAIN"/>
    <property type="match status" value="1"/>
</dbReference>
<keyword evidence="5 10" id="KW-0375">Hydrogen ion transport</keyword>
<dbReference type="STRING" id="1618443.UV73_C0001G0029"/>
<dbReference type="GO" id="GO:0042777">
    <property type="term" value="P:proton motive force-driven plasma membrane ATP synthesis"/>
    <property type="evidence" value="ECO:0007669"/>
    <property type="project" value="UniProtKB-UniRule"/>
</dbReference>
<proteinExistence type="inferred from homology"/>
<evidence type="ECO:0000256" key="2">
    <source>
        <dbReference type="ARBA" id="ARBA00004170"/>
    </source>
</evidence>
<dbReference type="Proteomes" id="UP000034894">
    <property type="component" value="Unassembled WGS sequence"/>
</dbReference>
<dbReference type="PATRIC" id="fig|1618443.3.peg.29"/>
<dbReference type="NCBIfam" id="TIGR01146">
    <property type="entry name" value="ATPsyn_F1gamma"/>
    <property type="match status" value="1"/>
</dbReference>
<evidence type="ECO:0000313" key="11">
    <source>
        <dbReference type="EMBL" id="KKS98508.1"/>
    </source>
</evidence>
<dbReference type="GO" id="GO:0005886">
    <property type="term" value="C:plasma membrane"/>
    <property type="evidence" value="ECO:0007669"/>
    <property type="project" value="UniProtKB-SubCell"/>
</dbReference>
<reference evidence="11 12" key="1">
    <citation type="journal article" date="2015" name="Nature">
        <title>rRNA introns, odd ribosomes, and small enigmatic genomes across a large radiation of phyla.</title>
        <authorList>
            <person name="Brown C.T."/>
            <person name="Hug L.A."/>
            <person name="Thomas B.C."/>
            <person name="Sharon I."/>
            <person name="Castelle C.J."/>
            <person name="Singh A."/>
            <person name="Wilkins M.J."/>
            <person name="Williams K.H."/>
            <person name="Banfield J.F."/>
        </authorList>
    </citation>
    <scope>NUCLEOTIDE SEQUENCE [LARGE SCALE GENOMIC DNA]</scope>
</reference>
<accession>A0A0G1GI91</accession>
<evidence type="ECO:0000256" key="9">
    <source>
        <dbReference type="ARBA" id="ARBA00023310"/>
    </source>
</evidence>
<evidence type="ECO:0000256" key="7">
    <source>
        <dbReference type="ARBA" id="ARBA00023136"/>
    </source>
</evidence>
<sequence>MANIKIIRRRIKSAQNIAQITKAMQMVAASKMKKAQDAAMAGKPYADKIYAAVRELADRVDRSSHTLLTEGNKEGHPLYILISTNKGLLGGLNTNLFRQTAAWLKEIKAAEFISVGKKGESFVVKWGRKLVADFSHSVPFTSSVPALTSLVVEGFISGVFSEVHLVYSNFLTALKQEPDRKMILPITSFEEVAKEEAIDSREFLIEPAPAEVLNSLLPHYLENQIRSAIQEAEASEHSARMIAMKNATDAALDLMDDLTLQYNKARQEKITYEIADMVTARMAVK</sequence>
<dbReference type="GO" id="GO:0045259">
    <property type="term" value="C:proton-transporting ATP synthase complex"/>
    <property type="evidence" value="ECO:0007669"/>
    <property type="project" value="UniProtKB-KW"/>
</dbReference>